<gene>
    <name evidence="5" type="ORF">AOQ84DRAFT_296233</name>
</gene>
<evidence type="ECO:0000313" key="5">
    <source>
        <dbReference type="EMBL" id="OCL06832.1"/>
    </source>
</evidence>
<feature type="domain" description="WSC" evidence="4">
    <location>
        <begin position="28"/>
        <end position="115"/>
    </location>
</feature>
<feature type="region of interest" description="Disordered" evidence="1">
    <location>
        <begin position="123"/>
        <end position="164"/>
    </location>
</feature>
<keyword evidence="6" id="KW-1185">Reference proteome</keyword>
<dbReference type="OrthoDB" id="2537459at2759"/>
<dbReference type="AlphaFoldDB" id="A0A8E2EXQ3"/>
<organism evidence="5 6">
    <name type="scientific">Glonium stellatum</name>
    <dbReference type="NCBI Taxonomy" id="574774"/>
    <lineage>
        <taxon>Eukaryota</taxon>
        <taxon>Fungi</taxon>
        <taxon>Dikarya</taxon>
        <taxon>Ascomycota</taxon>
        <taxon>Pezizomycotina</taxon>
        <taxon>Dothideomycetes</taxon>
        <taxon>Pleosporomycetidae</taxon>
        <taxon>Gloniales</taxon>
        <taxon>Gloniaceae</taxon>
        <taxon>Glonium</taxon>
    </lineage>
</organism>
<keyword evidence="2" id="KW-0472">Membrane</keyword>
<evidence type="ECO:0000256" key="3">
    <source>
        <dbReference type="SAM" id="SignalP"/>
    </source>
</evidence>
<proteinExistence type="predicted"/>
<keyword evidence="2" id="KW-1133">Transmembrane helix</keyword>
<feature type="compositionally biased region" description="Polar residues" evidence="1">
    <location>
        <begin position="278"/>
        <end position="297"/>
    </location>
</feature>
<feature type="chain" id="PRO_5034568116" description="WSC domain-containing protein" evidence="3">
    <location>
        <begin position="29"/>
        <end position="354"/>
    </location>
</feature>
<dbReference type="Proteomes" id="UP000250140">
    <property type="component" value="Unassembled WGS sequence"/>
</dbReference>
<dbReference type="PROSITE" id="PS51212">
    <property type="entry name" value="WSC"/>
    <property type="match status" value="1"/>
</dbReference>
<dbReference type="Pfam" id="PF01822">
    <property type="entry name" value="WSC"/>
    <property type="match status" value="1"/>
</dbReference>
<evidence type="ECO:0000256" key="2">
    <source>
        <dbReference type="SAM" id="Phobius"/>
    </source>
</evidence>
<feature type="compositionally biased region" description="Low complexity" evidence="1">
    <location>
        <begin position="257"/>
        <end position="266"/>
    </location>
</feature>
<keyword evidence="2" id="KW-0812">Transmembrane</keyword>
<reference evidence="5 6" key="1">
    <citation type="journal article" date="2016" name="Nat. Commun.">
        <title>Ectomycorrhizal ecology is imprinted in the genome of the dominant symbiotic fungus Cenococcum geophilum.</title>
        <authorList>
            <consortium name="DOE Joint Genome Institute"/>
            <person name="Peter M."/>
            <person name="Kohler A."/>
            <person name="Ohm R.A."/>
            <person name="Kuo A."/>
            <person name="Krutzmann J."/>
            <person name="Morin E."/>
            <person name="Arend M."/>
            <person name="Barry K.W."/>
            <person name="Binder M."/>
            <person name="Choi C."/>
            <person name="Clum A."/>
            <person name="Copeland A."/>
            <person name="Grisel N."/>
            <person name="Haridas S."/>
            <person name="Kipfer T."/>
            <person name="LaButti K."/>
            <person name="Lindquist E."/>
            <person name="Lipzen A."/>
            <person name="Maire R."/>
            <person name="Meier B."/>
            <person name="Mihaltcheva S."/>
            <person name="Molinier V."/>
            <person name="Murat C."/>
            <person name="Poggeler S."/>
            <person name="Quandt C.A."/>
            <person name="Sperisen C."/>
            <person name="Tritt A."/>
            <person name="Tisserant E."/>
            <person name="Crous P.W."/>
            <person name="Henrissat B."/>
            <person name="Nehls U."/>
            <person name="Egli S."/>
            <person name="Spatafora J.W."/>
            <person name="Grigoriev I.V."/>
            <person name="Martin F.M."/>
        </authorList>
    </citation>
    <scope>NUCLEOTIDE SEQUENCE [LARGE SCALE GENOMIC DNA]</scope>
    <source>
        <strain evidence="5 6">CBS 207.34</strain>
    </source>
</reference>
<dbReference type="CDD" id="cd12087">
    <property type="entry name" value="TM_EGFR-like"/>
    <property type="match status" value="1"/>
</dbReference>
<dbReference type="EMBL" id="KV749974">
    <property type="protein sequence ID" value="OCL06832.1"/>
    <property type="molecule type" value="Genomic_DNA"/>
</dbReference>
<evidence type="ECO:0000256" key="1">
    <source>
        <dbReference type="SAM" id="MobiDB-lite"/>
    </source>
</evidence>
<feature type="region of interest" description="Disordered" evidence="1">
    <location>
        <begin position="237"/>
        <end position="309"/>
    </location>
</feature>
<keyword evidence="3" id="KW-0732">Signal</keyword>
<sequence>MAYSVSCNLAFFTVAILVLTLLIDHTDALTQEYCSSQNTGADNGAAYWTYQSNGWCSTHCQNNYAFAVVQGNNCWCSNYIPADQSSVSDCSSKCPGYPLESCGSPSNDLFGYVALSRNPSGTMGAAASTSSTTPAAATTTTTTTPQQASSAPASNPASQTHSSTWTATPITSVQTITVSGAVVVQTVTSMPTDPSQMTQTEKKGVSKGAIAGIVVGSVVGIALIGAVVFVLLSRHKRNKGTDDSEAPATALPPRRNTSTLSKTGLLKTEKDPFPPPVVTTTNRSSSHGLDTTDSISPISERRNSRPLVYDQRLNPTALMDLDNGSHASIITIEDNRDYTRTLNVRNPDPNPPDQ</sequence>
<protein>
    <recommendedName>
        <fullName evidence="4">WSC domain-containing protein</fullName>
    </recommendedName>
</protein>
<dbReference type="InterPro" id="IPR002889">
    <property type="entry name" value="WSC_carb-bd"/>
</dbReference>
<feature type="compositionally biased region" description="Low complexity" evidence="1">
    <location>
        <begin position="125"/>
        <end position="160"/>
    </location>
</feature>
<name>A0A8E2EXQ3_9PEZI</name>
<feature type="transmembrane region" description="Helical" evidence="2">
    <location>
        <begin position="209"/>
        <end position="232"/>
    </location>
</feature>
<feature type="signal peptide" evidence="3">
    <location>
        <begin position="1"/>
        <end position="28"/>
    </location>
</feature>
<accession>A0A8E2EXQ3</accession>
<dbReference type="Pfam" id="PF05808">
    <property type="entry name" value="Podoplanin"/>
    <property type="match status" value="1"/>
</dbReference>
<evidence type="ECO:0000259" key="4">
    <source>
        <dbReference type="PROSITE" id="PS51212"/>
    </source>
</evidence>
<dbReference type="SMART" id="SM00321">
    <property type="entry name" value="WSC"/>
    <property type="match status" value="1"/>
</dbReference>
<evidence type="ECO:0000313" key="6">
    <source>
        <dbReference type="Proteomes" id="UP000250140"/>
    </source>
</evidence>